<comment type="caution">
    <text evidence="1">The sequence shown here is derived from an EMBL/GenBank/DDBJ whole genome shotgun (WGS) entry which is preliminary data.</text>
</comment>
<protein>
    <submittedName>
        <fullName evidence="1">Cytochrome P450</fullName>
    </submittedName>
</protein>
<accession>A0ACB8SL20</accession>
<reference evidence="1" key="1">
    <citation type="submission" date="2021-03" db="EMBL/GenBank/DDBJ databases">
        <authorList>
            <consortium name="DOE Joint Genome Institute"/>
            <person name="Ahrendt S."/>
            <person name="Looney B.P."/>
            <person name="Miyauchi S."/>
            <person name="Morin E."/>
            <person name="Drula E."/>
            <person name="Courty P.E."/>
            <person name="Chicoki N."/>
            <person name="Fauchery L."/>
            <person name="Kohler A."/>
            <person name="Kuo A."/>
            <person name="Labutti K."/>
            <person name="Pangilinan J."/>
            <person name="Lipzen A."/>
            <person name="Riley R."/>
            <person name="Andreopoulos W."/>
            <person name="He G."/>
            <person name="Johnson J."/>
            <person name="Barry K.W."/>
            <person name="Grigoriev I.V."/>
            <person name="Nagy L."/>
            <person name="Hibbett D."/>
            <person name="Henrissat B."/>
            <person name="Matheny P.B."/>
            <person name="Labbe J."/>
            <person name="Martin F."/>
        </authorList>
    </citation>
    <scope>NUCLEOTIDE SEQUENCE</scope>
    <source>
        <strain evidence="1">HHB10654</strain>
    </source>
</reference>
<evidence type="ECO:0000313" key="1">
    <source>
        <dbReference type="EMBL" id="KAI0056932.1"/>
    </source>
</evidence>
<reference evidence="1" key="2">
    <citation type="journal article" date="2022" name="New Phytol.">
        <title>Evolutionary transition to the ectomycorrhizal habit in the genomes of a hyperdiverse lineage of mushroom-forming fungi.</title>
        <authorList>
            <person name="Looney B."/>
            <person name="Miyauchi S."/>
            <person name="Morin E."/>
            <person name="Drula E."/>
            <person name="Courty P.E."/>
            <person name="Kohler A."/>
            <person name="Kuo A."/>
            <person name="LaButti K."/>
            <person name="Pangilinan J."/>
            <person name="Lipzen A."/>
            <person name="Riley R."/>
            <person name="Andreopoulos W."/>
            <person name="He G."/>
            <person name="Johnson J."/>
            <person name="Nolan M."/>
            <person name="Tritt A."/>
            <person name="Barry K.W."/>
            <person name="Grigoriev I.V."/>
            <person name="Nagy L.G."/>
            <person name="Hibbett D."/>
            <person name="Henrissat B."/>
            <person name="Matheny P.B."/>
            <person name="Labbe J."/>
            <person name="Martin F.M."/>
        </authorList>
    </citation>
    <scope>NUCLEOTIDE SEQUENCE</scope>
    <source>
        <strain evidence="1">HHB10654</strain>
    </source>
</reference>
<keyword evidence="2" id="KW-1185">Reference proteome</keyword>
<dbReference type="Proteomes" id="UP000814140">
    <property type="component" value="Unassembled WGS sequence"/>
</dbReference>
<sequence>MFLEFPEYPLLRTILLTTLVTTSLGIAAVVIALGRRAMKHRVLLHIPGPASPSFWAGNALEMFDAVTGFKYRDQVRKTFGTLSRFHGPFGDQILLISDPAALTAVLGKDRDIFEEAYWFIELFRHAVGPGLLCSTGAHHRKQRKLLNPSFSVSRLKAMVPLLHKITNELIDSFNEKIPDGRGEVEVLDPFGRVALEMIAQTGLGYTFESFKPEANKNEFTNSIKEFMSVVGKLQVFLPLFPLVSHWNAKFLRFIAACIPSADLHYIIKLSDITKGGLQRLFQAKKEMLARGDAAELMNQISEGKDIINTLMRENAESADEYKIEDDEIKAQMHALVAAATDTTSVSLARLAQVLAQHPEWQEKLRQELNEAVASRGEELGYDELFELPYLEAVTRETWRLYAPVTFVTRCARSDTTLPLLRPIQGVNPPQTSIFVPEGTNIIIDILGGNCEQSMWGPDADEWKPERWLAPLPDSVTDAHIPGVYSNLFTFLSGSRSCIGFKQAELEIKVVLSQILRNFRFSEAKTEVVWRLGPVITPSVNTPAGIKFGLPLVMERLQ</sequence>
<organism evidence="1 2">
    <name type="scientific">Artomyces pyxidatus</name>
    <dbReference type="NCBI Taxonomy" id="48021"/>
    <lineage>
        <taxon>Eukaryota</taxon>
        <taxon>Fungi</taxon>
        <taxon>Dikarya</taxon>
        <taxon>Basidiomycota</taxon>
        <taxon>Agaricomycotina</taxon>
        <taxon>Agaricomycetes</taxon>
        <taxon>Russulales</taxon>
        <taxon>Auriscalpiaceae</taxon>
        <taxon>Artomyces</taxon>
    </lineage>
</organism>
<evidence type="ECO:0000313" key="2">
    <source>
        <dbReference type="Proteomes" id="UP000814140"/>
    </source>
</evidence>
<name>A0ACB8SL20_9AGAM</name>
<dbReference type="EMBL" id="MU277255">
    <property type="protein sequence ID" value="KAI0056932.1"/>
    <property type="molecule type" value="Genomic_DNA"/>
</dbReference>
<gene>
    <name evidence="1" type="ORF">BV25DRAFT_1920575</name>
</gene>
<proteinExistence type="predicted"/>